<evidence type="ECO:0000313" key="2">
    <source>
        <dbReference type="EMBL" id="KAJ1358902.1"/>
    </source>
</evidence>
<accession>A0AAD5QQT2</accession>
<protein>
    <submittedName>
        <fullName evidence="2">Uncharacterized protein</fullName>
    </submittedName>
</protein>
<dbReference type="AlphaFoldDB" id="A0AAD5QQT2"/>
<gene>
    <name evidence="2" type="ORF">KIN20_017468</name>
</gene>
<comment type="caution">
    <text evidence="2">The sequence shown here is derived from an EMBL/GenBank/DDBJ whole genome shotgun (WGS) entry which is preliminary data.</text>
</comment>
<evidence type="ECO:0000256" key="1">
    <source>
        <dbReference type="SAM" id="MobiDB-lite"/>
    </source>
</evidence>
<feature type="region of interest" description="Disordered" evidence="1">
    <location>
        <begin position="1"/>
        <end position="65"/>
    </location>
</feature>
<sequence>MSPHYQSCGPRNNDYSVDSPINEYSQVNRNAGIGSSNNEQSSEQGNVETSPDKNPPNEARSLEEENFVRSLKKVWRLAILAHYHHRHPSTQSSSDAVVN</sequence>
<evidence type="ECO:0000313" key="3">
    <source>
        <dbReference type="Proteomes" id="UP001196413"/>
    </source>
</evidence>
<reference evidence="2" key="1">
    <citation type="submission" date="2021-06" db="EMBL/GenBank/DDBJ databases">
        <title>Parelaphostrongylus tenuis whole genome reference sequence.</title>
        <authorList>
            <person name="Garwood T.J."/>
            <person name="Larsen P.A."/>
            <person name="Fountain-Jones N.M."/>
            <person name="Garbe J.R."/>
            <person name="Macchietto M.G."/>
            <person name="Kania S.A."/>
            <person name="Gerhold R.W."/>
            <person name="Richards J.E."/>
            <person name="Wolf T.M."/>
        </authorList>
    </citation>
    <scope>NUCLEOTIDE SEQUENCE</scope>
    <source>
        <strain evidence="2">MNPRO001-30</strain>
        <tissue evidence="2">Meninges</tissue>
    </source>
</reference>
<name>A0AAD5QQT2_PARTN</name>
<dbReference type="EMBL" id="JAHQIW010003510">
    <property type="protein sequence ID" value="KAJ1358902.1"/>
    <property type="molecule type" value="Genomic_DNA"/>
</dbReference>
<feature type="compositionally biased region" description="Low complexity" evidence="1">
    <location>
        <begin position="34"/>
        <end position="46"/>
    </location>
</feature>
<keyword evidence="3" id="KW-1185">Reference proteome</keyword>
<dbReference type="Proteomes" id="UP001196413">
    <property type="component" value="Unassembled WGS sequence"/>
</dbReference>
<proteinExistence type="predicted"/>
<organism evidence="2 3">
    <name type="scientific">Parelaphostrongylus tenuis</name>
    <name type="common">Meningeal worm</name>
    <dbReference type="NCBI Taxonomy" id="148309"/>
    <lineage>
        <taxon>Eukaryota</taxon>
        <taxon>Metazoa</taxon>
        <taxon>Ecdysozoa</taxon>
        <taxon>Nematoda</taxon>
        <taxon>Chromadorea</taxon>
        <taxon>Rhabditida</taxon>
        <taxon>Rhabditina</taxon>
        <taxon>Rhabditomorpha</taxon>
        <taxon>Strongyloidea</taxon>
        <taxon>Metastrongylidae</taxon>
        <taxon>Parelaphostrongylus</taxon>
    </lineage>
</organism>